<accession>A0A0S3R1Z8</accession>
<organism evidence="1 2">
    <name type="scientific">Vigna angularis var. angularis</name>
    <dbReference type="NCBI Taxonomy" id="157739"/>
    <lineage>
        <taxon>Eukaryota</taxon>
        <taxon>Viridiplantae</taxon>
        <taxon>Streptophyta</taxon>
        <taxon>Embryophyta</taxon>
        <taxon>Tracheophyta</taxon>
        <taxon>Spermatophyta</taxon>
        <taxon>Magnoliopsida</taxon>
        <taxon>eudicotyledons</taxon>
        <taxon>Gunneridae</taxon>
        <taxon>Pentapetalae</taxon>
        <taxon>rosids</taxon>
        <taxon>fabids</taxon>
        <taxon>Fabales</taxon>
        <taxon>Fabaceae</taxon>
        <taxon>Papilionoideae</taxon>
        <taxon>50 kb inversion clade</taxon>
        <taxon>NPAAA clade</taxon>
        <taxon>indigoferoid/millettioid clade</taxon>
        <taxon>Phaseoleae</taxon>
        <taxon>Vigna</taxon>
    </lineage>
</organism>
<evidence type="ECO:0000313" key="1">
    <source>
        <dbReference type="EMBL" id="BAT74614.1"/>
    </source>
</evidence>
<dbReference type="EMBL" id="AP015034">
    <property type="protein sequence ID" value="BAT74614.1"/>
    <property type="molecule type" value="Genomic_DNA"/>
</dbReference>
<evidence type="ECO:0000313" key="2">
    <source>
        <dbReference type="Proteomes" id="UP000291084"/>
    </source>
</evidence>
<feature type="non-terminal residue" evidence="1">
    <location>
        <position position="81"/>
    </location>
</feature>
<sequence>MKNIWCEVNTSLTSEVRRLICNNVSENQTLISQNQGHFSNGHKFFCACSFSHESVISHSFGKKTLNPKSKSVCPSNSSFIF</sequence>
<proteinExistence type="predicted"/>
<keyword evidence="2" id="KW-1185">Reference proteome</keyword>
<gene>
    <name evidence="1" type="primary">Vigan.01G231800</name>
    <name evidence="1" type="ORF">VIGAN_01231800</name>
</gene>
<reference evidence="1 2" key="1">
    <citation type="journal article" date="2015" name="Sci. Rep.">
        <title>The power of single molecule real-time sequencing technology in the de novo assembly of a eukaryotic genome.</title>
        <authorList>
            <person name="Sakai H."/>
            <person name="Naito K."/>
            <person name="Ogiso-Tanaka E."/>
            <person name="Takahashi Y."/>
            <person name="Iseki K."/>
            <person name="Muto C."/>
            <person name="Satou K."/>
            <person name="Teruya K."/>
            <person name="Shiroma A."/>
            <person name="Shimoji M."/>
            <person name="Hirano T."/>
            <person name="Itoh T."/>
            <person name="Kaga A."/>
            <person name="Tomooka N."/>
        </authorList>
    </citation>
    <scope>NUCLEOTIDE SEQUENCE [LARGE SCALE GENOMIC DNA]</scope>
    <source>
        <strain evidence="2">cv. Shumari</strain>
    </source>
</reference>
<protein>
    <submittedName>
        <fullName evidence="1">Uncharacterized protein</fullName>
    </submittedName>
</protein>
<name>A0A0S3R1Z8_PHAAN</name>
<dbReference type="AlphaFoldDB" id="A0A0S3R1Z8"/>
<dbReference type="Proteomes" id="UP000291084">
    <property type="component" value="Chromosome 1"/>
</dbReference>